<name>A0A0L0DHB9_THETB</name>
<reference evidence="4 5" key="1">
    <citation type="submission" date="2010-05" db="EMBL/GenBank/DDBJ databases">
        <title>The Genome Sequence of Thecamonas trahens ATCC 50062.</title>
        <authorList>
            <consortium name="The Broad Institute Genome Sequencing Platform"/>
            <person name="Russ C."/>
            <person name="Cuomo C."/>
            <person name="Shea T."/>
            <person name="Young S.K."/>
            <person name="Zeng Q."/>
            <person name="Koehrsen M."/>
            <person name="Haas B."/>
            <person name="Borodovsky M."/>
            <person name="Guigo R."/>
            <person name="Alvarado L."/>
            <person name="Berlin A."/>
            <person name="Bochicchio J."/>
            <person name="Borenstein D."/>
            <person name="Chapman S."/>
            <person name="Chen Z."/>
            <person name="Freedman E."/>
            <person name="Gellesch M."/>
            <person name="Goldberg J."/>
            <person name="Griggs A."/>
            <person name="Gujja S."/>
            <person name="Heilman E."/>
            <person name="Heiman D."/>
            <person name="Hepburn T."/>
            <person name="Howarth C."/>
            <person name="Jen D."/>
            <person name="Larson L."/>
            <person name="Mehta T."/>
            <person name="Park D."/>
            <person name="Pearson M."/>
            <person name="Roberts A."/>
            <person name="Saif S."/>
            <person name="Shenoy N."/>
            <person name="Sisk P."/>
            <person name="Stolte C."/>
            <person name="Sykes S."/>
            <person name="Thomson T."/>
            <person name="Walk T."/>
            <person name="White J."/>
            <person name="Yandava C."/>
            <person name="Burger G."/>
            <person name="Gray M.W."/>
            <person name="Holland P.W.H."/>
            <person name="King N."/>
            <person name="Lang F.B.F."/>
            <person name="Roger A.J."/>
            <person name="Ruiz-Trillo I."/>
            <person name="Lander E."/>
            <person name="Nusbaum C."/>
        </authorList>
    </citation>
    <scope>NUCLEOTIDE SEQUENCE [LARGE SCALE GENOMIC DNA]</scope>
    <source>
        <strain evidence="4 5">ATCC 50062</strain>
    </source>
</reference>
<organism evidence="4 5">
    <name type="scientific">Thecamonas trahens ATCC 50062</name>
    <dbReference type="NCBI Taxonomy" id="461836"/>
    <lineage>
        <taxon>Eukaryota</taxon>
        <taxon>Apusozoa</taxon>
        <taxon>Apusomonadida</taxon>
        <taxon>Apusomonadidae</taxon>
        <taxon>Thecamonas</taxon>
    </lineage>
</organism>
<dbReference type="SMART" id="SM00228">
    <property type="entry name" value="PDZ"/>
    <property type="match status" value="1"/>
</dbReference>
<evidence type="ECO:0000256" key="1">
    <source>
        <dbReference type="SAM" id="Coils"/>
    </source>
</evidence>
<dbReference type="Gene3D" id="2.30.42.10">
    <property type="match status" value="1"/>
</dbReference>
<proteinExistence type="predicted"/>
<evidence type="ECO:0000313" key="4">
    <source>
        <dbReference type="EMBL" id="KNC51531.1"/>
    </source>
</evidence>
<feature type="region of interest" description="Disordered" evidence="2">
    <location>
        <begin position="73"/>
        <end position="95"/>
    </location>
</feature>
<dbReference type="AlphaFoldDB" id="A0A0L0DHB9"/>
<feature type="coiled-coil region" evidence="1">
    <location>
        <begin position="144"/>
        <end position="171"/>
    </location>
</feature>
<dbReference type="Proteomes" id="UP000054408">
    <property type="component" value="Unassembled WGS sequence"/>
</dbReference>
<dbReference type="GeneID" id="25569986"/>
<feature type="compositionally biased region" description="Low complexity" evidence="2">
    <location>
        <begin position="226"/>
        <end position="269"/>
    </location>
</feature>
<evidence type="ECO:0000313" key="5">
    <source>
        <dbReference type="Proteomes" id="UP000054408"/>
    </source>
</evidence>
<dbReference type="PROSITE" id="PS50106">
    <property type="entry name" value="PDZ"/>
    <property type="match status" value="1"/>
</dbReference>
<sequence>MDGEPEAETADELRDAVLAARAAARVHHTRAQVLDDEVERLKAELAAAVTTDKLSAERLAAAESRIDELEKQLNRRLSRNSRRSAPSPSAGEPDLVAYRSDYSTNAVLATLPPELDRDSAPESISRREAAEAAIEAAAKAAAREKHLVDALDAANARIAELQLQRDTAVEDRMVAQAMTRSAMDQANASAKVAAELRDKLNAAVDTATASPSPPSLRSATLSTHSLSPAAGPDVAAALAAARSGSPRPPSRLGSSPLNSSSRLSDDGSSPPHPPRVRSRSSRSQYLAAVKPTANESLTASPPRTAAARSTLAASRSARASLCSASRSDSDESDAGDADSLVSELVAEVNCEMELQFAMDERHTAVVSRLADKCRAMASDYDESRRVLQAEINRLTAVVTALEMQQPVFGVVAINGSSSLPFQLTETYENTFLIQFLSLVSSVASRGSGYSSHRVTDLGIAPPAITDPSIAAAKARAAAATIRPRLGLAICPTSNLHIGVEIADIEPNGPAQAAGLRIGDIIVALGGADVNSPAAFRAVVVALATPRTRLAVKYVRDASSVATTTIVALPAKPKRSARSLSSAFSDSISRTPSLVALNHMSPEQRAALDAARARHGADSISVTEALLEAEGLR</sequence>
<feature type="region of interest" description="Disordered" evidence="2">
    <location>
        <begin position="204"/>
        <end position="311"/>
    </location>
</feature>
<feature type="compositionally biased region" description="Polar residues" evidence="2">
    <location>
        <begin position="207"/>
        <end position="225"/>
    </location>
</feature>
<dbReference type="RefSeq" id="XP_013756035.1">
    <property type="nucleotide sequence ID" value="XM_013900581.1"/>
</dbReference>
<dbReference type="OrthoDB" id="10033291at2759"/>
<dbReference type="SUPFAM" id="SSF50156">
    <property type="entry name" value="PDZ domain-like"/>
    <property type="match status" value="1"/>
</dbReference>
<gene>
    <name evidence="4" type="ORF">AMSG_12071</name>
</gene>
<feature type="domain" description="PDZ" evidence="3">
    <location>
        <begin position="468"/>
        <end position="557"/>
    </location>
</feature>
<keyword evidence="5" id="KW-1185">Reference proteome</keyword>
<evidence type="ECO:0000256" key="2">
    <source>
        <dbReference type="SAM" id="MobiDB-lite"/>
    </source>
</evidence>
<evidence type="ECO:0000259" key="3">
    <source>
        <dbReference type="PROSITE" id="PS50106"/>
    </source>
</evidence>
<dbReference type="InterPro" id="IPR001478">
    <property type="entry name" value="PDZ"/>
</dbReference>
<accession>A0A0L0DHB9</accession>
<dbReference type="InterPro" id="IPR036034">
    <property type="entry name" value="PDZ_sf"/>
</dbReference>
<keyword evidence="1" id="KW-0175">Coiled coil</keyword>
<dbReference type="EMBL" id="GL349468">
    <property type="protein sequence ID" value="KNC51531.1"/>
    <property type="molecule type" value="Genomic_DNA"/>
</dbReference>
<protein>
    <recommendedName>
        <fullName evidence="3">PDZ domain-containing protein</fullName>
    </recommendedName>
</protein>
<dbReference type="Pfam" id="PF13180">
    <property type="entry name" value="PDZ_2"/>
    <property type="match status" value="1"/>
</dbReference>